<sequence>MSACNVHSFSAIITQPFKSFFATISSTLHNFDALKHQQPTRILLSEEEAASTSLTAHFVERKSEESGASPQTEPQAQSVHARTVHASHAGSSHTPGNSSPRHTPGVTVETLKSPDVSRRASRPPRDFRKPRYASTPRTSRRSSPRPDITSSRSFLPKLKDLRLLVLLLFLGTLLSWMPLTCSGIGVAEFFPFGKAAGDNTTEHEDDGGSGRINLNVSFPFFGSAHEQLYVSK</sequence>
<feature type="transmembrane region" description="Helical" evidence="2">
    <location>
        <begin position="161"/>
        <end position="179"/>
    </location>
</feature>
<gene>
    <name evidence="3" type="ORF">RRG08_046014</name>
</gene>
<keyword evidence="4" id="KW-1185">Reference proteome</keyword>
<feature type="region of interest" description="Disordered" evidence="1">
    <location>
        <begin position="60"/>
        <end position="152"/>
    </location>
</feature>
<dbReference type="AlphaFoldDB" id="A0AAE0ZC66"/>
<feature type="compositionally biased region" description="Polar residues" evidence="1">
    <location>
        <begin position="66"/>
        <end position="80"/>
    </location>
</feature>
<accession>A0AAE0ZC66</accession>
<dbReference type="EMBL" id="JAWDGP010004202">
    <property type="protein sequence ID" value="KAK3766717.1"/>
    <property type="molecule type" value="Genomic_DNA"/>
</dbReference>
<evidence type="ECO:0000256" key="1">
    <source>
        <dbReference type="SAM" id="MobiDB-lite"/>
    </source>
</evidence>
<feature type="compositionally biased region" description="Basic and acidic residues" evidence="1">
    <location>
        <begin position="115"/>
        <end position="129"/>
    </location>
</feature>
<feature type="compositionally biased region" description="Polar residues" evidence="1">
    <location>
        <begin position="89"/>
        <end position="101"/>
    </location>
</feature>
<evidence type="ECO:0000313" key="4">
    <source>
        <dbReference type="Proteomes" id="UP001283361"/>
    </source>
</evidence>
<comment type="caution">
    <text evidence="3">The sequence shown here is derived from an EMBL/GenBank/DDBJ whole genome shotgun (WGS) entry which is preliminary data.</text>
</comment>
<name>A0AAE0ZC66_9GAST</name>
<proteinExistence type="predicted"/>
<reference evidence="3" key="1">
    <citation type="journal article" date="2023" name="G3 (Bethesda)">
        <title>A reference genome for the long-term kleptoplast-retaining sea slug Elysia crispata morphotype clarki.</title>
        <authorList>
            <person name="Eastman K.E."/>
            <person name="Pendleton A.L."/>
            <person name="Shaikh M.A."/>
            <person name="Suttiyut T."/>
            <person name="Ogas R."/>
            <person name="Tomko P."/>
            <person name="Gavelis G."/>
            <person name="Widhalm J.R."/>
            <person name="Wisecaver J.H."/>
        </authorList>
    </citation>
    <scope>NUCLEOTIDE SEQUENCE</scope>
    <source>
        <strain evidence="3">ECLA1</strain>
    </source>
</reference>
<keyword evidence="2" id="KW-0812">Transmembrane</keyword>
<organism evidence="3 4">
    <name type="scientific">Elysia crispata</name>
    <name type="common">lettuce slug</name>
    <dbReference type="NCBI Taxonomy" id="231223"/>
    <lineage>
        <taxon>Eukaryota</taxon>
        <taxon>Metazoa</taxon>
        <taxon>Spiralia</taxon>
        <taxon>Lophotrochozoa</taxon>
        <taxon>Mollusca</taxon>
        <taxon>Gastropoda</taxon>
        <taxon>Heterobranchia</taxon>
        <taxon>Euthyneura</taxon>
        <taxon>Panpulmonata</taxon>
        <taxon>Sacoglossa</taxon>
        <taxon>Placobranchoidea</taxon>
        <taxon>Plakobranchidae</taxon>
        <taxon>Elysia</taxon>
    </lineage>
</organism>
<dbReference type="Proteomes" id="UP001283361">
    <property type="component" value="Unassembled WGS sequence"/>
</dbReference>
<evidence type="ECO:0000256" key="2">
    <source>
        <dbReference type="SAM" id="Phobius"/>
    </source>
</evidence>
<keyword evidence="2" id="KW-0472">Membrane</keyword>
<protein>
    <submittedName>
        <fullName evidence="3">Uncharacterized protein</fullName>
    </submittedName>
</protein>
<keyword evidence="2" id="KW-1133">Transmembrane helix</keyword>
<evidence type="ECO:0000313" key="3">
    <source>
        <dbReference type="EMBL" id="KAK3766717.1"/>
    </source>
</evidence>